<keyword evidence="3 5" id="KW-0012">Acyltransferase</keyword>
<organism evidence="8">
    <name type="scientific">Streptomyces tendae</name>
    <dbReference type="NCBI Taxonomy" id="1932"/>
    <lineage>
        <taxon>Bacteria</taxon>
        <taxon>Bacillati</taxon>
        <taxon>Actinomycetota</taxon>
        <taxon>Actinomycetes</taxon>
        <taxon>Kitasatosporales</taxon>
        <taxon>Streptomycetaceae</taxon>
        <taxon>Streptomyces</taxon>
    </lineage>
</organism>
<name>A0A6B3QT55_STRTE</name>
<sequence>MRDAVVVEAVRTPMGKGKPNGALAHVHPVELLAHTLRTLVERSGVDPALIDDVIGGTVDQVGEQAMNTTRYALLSAGFPESVPATTVDRQCGSSQQAVHFAAQGVIAGAYDLVVACGVESMSRVPMWSNVPPGADPFGPGVAARYPEGLVPQGISAELIAAKWSLTRERMDAFAVSSHQKAAAAWDTGRFDAEIAPLDGVSRDECVRPDTGVEVLAGLRPAYHDPAFAERFPQIEWNVTAGNASPVNDGASAVLITSSETAARLGLRPLARLHSFAVTGSDPLLMLTGVVPATEKVLRRASLSLGDIDLFEVNEAFASVVLAWQQETGADLGKVNVHGGAIALGHPLGASGTRLTTTLVHALRERGGRYGLQTMCEAGGLANAMILEAV</sequence>
<dbReference type="Pfam" id="PF00108">
    <property type="entry name" value="Thiolase_N"/>
    <property type="match status" value="1"/>
</dbReference>
<evidence type="ECO:0000313" key="8">
    <source>
        <dbReference type="EMBL" id="NEV90908.1"/>
    </source>
</evidence>
<dbReference type="InterPro" id="IPR020613">
    <property type="entry name" value="Thiolase_CS"/>
</dbReference>
<accession>A0A6B3QT55</accession>
<dbReference type="Gene3D" id="3.40.47.10">
    <property type="match status" value="2"/>
</dbReference>
<keyword evidence="2 5" id="KW-0808">Transferase</keyword>
<dbReference type="InterPro" id="IPR020617">
    <property type="entry name" value="Thiolase_C"/>
</dbReference>
<dbReference type="EMBL" id="JAAIFS010000007">
    <property type="protein sequence ID" value="NEV90908.1"/>
    <property type="molecule type" value="Genomic_DNA"/>
</dbReference>
<dbReference type="RefSeq" id="WP_164460351.1">
    <property type="nucleotide sequence ID" value="NZ_JAAIFS010000007.1"/>
</dbReference>
<feature type="active site" description="Proton acceptor" evidence="4">
    <location>
        <position position="375"/>
    </location>
</feature>
<evidence type="ECO:0000256" key="1">
    <source>
        <dbReference type="ARBA" id="ARBA00010982"/>
    </source>
</evidence>
<protein>
    <submittedName>
        <fullName evidence="8">Thiolase family protein</fullName>
    </submittedName>
</protein>
<dbReference type="PIRSF" id="PIRSF000429">
    <property type="entry name" value="Ac-CoA_Ac_transf"/>
    <property type="match status" value="1"/>
</dbReference>
<dbReference type="AlphaFoldDB" id="A0A6B3QT55"/>
<dbReference type="PANTHER" id="PTHR43365">
    <property type="entry name" value="BLR7806 PROTEIN"/>
    <property type="match status" value="1"/>
</dbReference>
<feature type="active site" description="Acyl-thioester intermediate" evidence="4">
    <location>
        <position position="91"/>
    </location>
</feature>
<reference evidence="8" key="1">
    <citation type="journal article" date="2020" name="Microorganisms">
        <title>Isolation, Genomic and Metabolomic Characterization of Streptomyces tendae VITAKN with Quorum Sensing Inhibitory Activity from Southern India.</title>
        <authorList>
            <person name="Ishaque N.M."/>
            <person name="Burgsdorf I."/>
            <person name="Limlingan Malit J.J."/>
            <person name="Saha S."/>
            <person name="Teta R."/>
            <person name="Ewe D."/>
            <person name="Kannabiran K."/>
            <person name="Hrouzek P."/>
            <person name="Steindler L."/>
            <person name="Costantino V."/>
            <person name="Saurav K."/>
        </authorList>
    </citation>
    <scope>NUCLEOTIDE SEQUENCE</scope>
    <source>
        <strain evidence="8">VITAKN</strain>
    </source>
</reference>
<evidence type="ECO:0000259" key="7">
    <source>
        <dbReference type="Pfam" id="PF02803"/>
    </source>
</evidence>
<feature type="domain" description="Thiolase N-terminal" evidence="6">
    <location>
        <begin position="5"/>
        <end position="258"/>
    </location>
</feature>
<evidence type="ECO:0000256" key="4">
    <source>
        <dbReference type="PIRSR" id="PIRSR000429-1"/>
    </source>
</evidence>
<dbReference type="InterPro" id="IPR002155">
    <property type="entry name" value="Thiolase"/>
</dbReference>
<dbReference type="GO" id="GO:0016747">
    <property type="term" value="F:acyltransferase activity, transferring groups other than amino-acyl groups"/>
    <property type="evidence" value="ECO:0007669"/>
    <property type="project" value="InterPro"/>
</dbReference>
<dbReference type="SUPFAM" id="SSF53901">
    <property type="entry name" value="Thiolase-like"/>
    <property type="match status" value="2"/>
</dbReference>
<comment type="caution">
    <text evidence="8">The sequence shown here is derived from an EMBL/GenBank/DDBJ whole genome shotgun (WGS) entry which is preliminary data.</text>
</comment>
<feature type="domain" description="Thiolase C-terminal" evidence="7">
    <location>
        <begin position="267"/>
        <end position="387"/>
    </location>
</feature>
<dbReference type="InterPro" id="IPR020616">
    <property type="entry name" value="Thiolase_N"/>
</dbReference>
<gene>
    <name evidence="8" type="ORF">GUR47_30195</name>
</gene>
<evidence type="ECO:0000256" key="5">
    <source>
        <dbReference type="RuleBase" id="RU003557"/>
    </source>
</evidence>
<dbReference type="PANTHER" id="PTHR43365:SF1">
    <property type="entry name" value="ACETYL-COA C-ACYLTRANSFERASE"/>
    <property type="match status" value="1"/>
</dbReference>
<dbReference type="InterPro" id="IPR016039">
    <property type="entry name" value="Thiolase-like"/>
</dbReference>
<dbReference type="Pfam" id="PF02803">
    <property type="entry name" value="Thiolase_C"/>
    <property type="match status" value="1"/>
</dbReference>
<feature type="active site" description="Proton acceptor" evidence="4">
    <location>
        <position position="345"/>
    </location>
</feature>
<comment type="similarity">
    <text evidence="1 5">Belongs to the thiolase-like superfamily. Thiolase family.</text>
</comment>
<dbReference type="CDD" id="cd00751">
    <property type="entry name" value="thiolase"/>
    <property type="match status" value="1"/>
</dbReference>
<proteinExistence type="inferred from homology"/>
<evidence type="ECO:0000256" key="3">
    <source>
        <dbReference type="ARBA" id="ARBA00023315"/>
    </source>
</evidence>
<evidence type="ECO:0000259" key="6">
    <source>
        <dbReference type="Pfam" id="PF00108"/>
    </source>
</evidence>
<evidence type="ECO:0000256" key="2">
    <source>
        <dbReference type="ARBA" id="ARBA00022679"/>
    </source>
</evidence>
<dbReference type="PROSITE" id="PS00737">
    <property type="entry name" value="THIOLASE_2"/>
    <property type="match status" value="1"/>
</dbReference>
<dbReference type="NCBIfam" id="TIGR01930">
    <property type="entry name" value="AcCoA-C-Actrans"/>
    <property type="match status" value="1"/>
</dbReference>